<sequence>STCRRPSSSSFSSSLLSSPSTMTTRSESRSTSMTPPSRSKLIEEGFIRKPETGHPRVTCVIRNHKEPRGMAKLEECYAIPQVSEVSVGCFALWNETEGYLHQGCSNQHDVAFRGDNCQKGACIKSRMVAKEFKYCCCYGDECNANPIDLGSL</sequence>
<evidence type="ECO:0000313" key="3">
    <source>
        <dbReference type="Proteomes" id="UP001432027"/>
    </source>
</evidence>
<evidence type="ECO:0008006" key="4">
    <source>
        <dbReference type="Google" id="ProtNLM"/>
    </source>
</evidence>
<dbReference type="SUPFAM" id="SSF57302">
    <property type="entry name" value="Snake toxin-like"/>
    <property type="match status" value="1"/>
</dbReference>
<accession>A0AAV5ULZ1</accession>
<feature type="compositionally biased region" description="Low complexity" evidence="1">
    <location>
        <begin position="1"/>
        <end position="39"/>
    </location>
</feature>
<feature type="non-terminal residue" evidence="2">
    <location>
        <position position="1"/>
    </location>
</feature>
<organism evidence="2 3">
    <name type="scientific">Pristionchus entomophagus</name>
    <dbReference type="NCBI Taxonomy" id="358040"/>
    <lineage>
        <taxon>Eukaryota</taxon>
        <taxon>Metazoa</taxon>
        <taxon>Ecdysozoa</taxon>
        <taxon>Nematoda</taxon>
        <taxon>Chromadorea</taxon>
        <taxon>Rhabditida</taxon>
        <taxon>Rhabditina</taxon>
        <taxon>Diplogasteromorpha</taxon>
        <taxon>Diplogasteroidea</taxon>
        <taxon>Neodiplogasteridae</taxon>
        <taxon>Pristionchus</taxon>
    </lineage>
</organism>
<dbReference type="EMBL" id="BTSX01000019">
    <property type="protein sequence ID" value="GMT08141.1"/>
    <property type="molecule type" value="Genomic_DNA"/>
</dbReference>
<name>A0AAV5ULZ1_9BILA</name>
<dbReference type="InterPro" id="IPR045860">
    <property type="entry name" value="Snake_toxin-like_sf"/>
</dbReference>
<gene>
    <name evidence="2" type="ORF">PENTCL1PPCAC_30315</name>
</gene>
<dbReference type="AlphaFoldDB" id="A0AAV5ULZ1"/>
<feature type="region of interest" description="Disordered" evidence="1">
    <location>
        <begin position="1"/>
        <end position="40"/>
    </location>
</feature>
<evidence type="ECO:0000313" key="2">
    <source>
        <dbReference type="EMBL" id="GMT08141.1"/>
    </source>
</evidence>
<proteinExistence type="predicted"/>
<reference evidence="2" key="1">
    <citation type="submission" date="2023-10" db="EMBL/GenBank/DDBJ databases">
        <title>Genome assembly of Pristionchus species.</title>
        <authorList>
            <person name="Yoshida K."/>
            <person name="Sommer R.J."/>
        </authorList>
    </citation>
    <scope>NUCLEOTIDE SEQUENCE</scope>
    <source>
        <strain evidence="2">RS0144</strain>
    </source>
</reference>
<dbReference type="Gene3D" id="2.10.60.10">
    <property type="entry name" value="CD59"/>
    <property type="match status" value="1"/>
</dbReference>
<comment type="caution">
    <text evidence="2">The sequence shown here is derived from an EMBL/GenBank/DDBJ whole genome shotgun (WGS) entry which is preliminary data.</text>
</comment>
<protein>
    <recommendedName>
        <fullName evidence="4">Activin types I and II receptor domain-containing protein</fullName>
    </recommendedName>
</protein>
<keyword evidence="3" id="KW-1185">Reference proteome</keyword>
<dbReference type="Proteomes" id="UP001432027">
    <property type="component" value="Unassembled WGS sequence"/>
</dbReference>
<evidence type="ECO:0000256" key="1">
    <source>
        <dbReference type="SAM" id="MobiDB-lite"/>
    </source>
</evidence>